<accession>A0A256VJ87</accession>
<reference evidence="1 2" key="2">
    <citation type="submission" date="2017-09" db="EMBL/GenBank/DDBJ databases">
        <title>Tripartite evolution among Lactobacillus johnsonii, Lactobacillus taiwanensis, Lactobacillus reuteri and their rodent host.</title>
        <authorList>
            <person name="Wang T."/>
            <person name="Knowles S."/>
            <person name="Cheng C."/>
        </authorList>
    </citation>
    <scope>NUCLEOTIDE SEQUENCE [LARGE SCALE GENOMIC DNA]</scope>
    <source>
        <strain evidence="1 2">103v</strain>
    </source>
</reference>
<protein>
    <submittedName>
        <fullName evidence="1">Uncharacterized protein</fullName>
    </submittedName>
</protein>
<reference evidence="2" key="1">
    <citation type="submission" date="2017-05" db="EMBL/GenBank/DDBJ databases">
        <authorList>
            <person name="Lin X.B."/>
            <person name="Stothard P."/>
            <person name="Tasseva G."/>
            <person name="Walter J."/>
        </authorList>
    </citation>
    <scope>NUCLEOTIDE SEQUENCE [LARGE SCALE GENOMIC DNA]</scope>
    <source>
        <strain evidence="2">103v</strain>
    </source>
</reference>
<gene>
    <name evidence="1" type="ORF">CBG21_05225</name>
</gene>
<dbReference type="EMBL" id="NGQC01000032">
    <property type="protein sequence ID" value="OYT03557.1"/>
    <property type="molecule type" value="Genomic_DNA"/>
</dbReference>
<sequence length="76" mass="8938">MNLENATKLMETDSIVLFDEQPRYILYIDSLSQMCTISDRPASYIGTRLIKKNVKIKTLQRGKDHEQTQNRTRKSY</sequence>
<organism evidence="1 2">
    <name type="scientific">Limosilactobacillus reuteri</name>
    <name type="common">Lactobacillus reuteri</name>
    <dbReference type="NCBI Taxonomy" id="1598"/>
    <lineage>
        <taxon>Bacteria</taxon>
        <taxon>Bacillati</taxon>
        <taxon>Bacillota</taxon>
        <taxon>Bacilli</taxon>
        <taxon>Lactobacillales</taxon>
        <taxon>Lactobacillaceae</taxon>
        <taxon>Limosilactobacillus</taxon>
    </lineage>
</organism>
<dbReference type="RefSeq" id="WP_094504317.1">
    <property type="nucleotide sequence ID" value="NZ_NGPH01000028.1"/>
</dbReference>
<evidence type="ECO:0000313" key="2">
    <source>
        <dbReference type="Proteomes" id="UP000216122"/>
    </source>
</evidence>
<proteinExistence type="predicted"/>
<name>A0A256VJ87_LIMRT</name>
<dbReference type="Proteomes" id="UP000216122">
    <property type="component" value="Unassembled WGS sequence"/>
</dbReference>
<evidence type="ECO:0000313" key="1">
    <source>
        <dbReference type="EMBL" id="OYT03557.1"/>
    </source>
</evidence>
<comment type="caution">
    <text evidence="1">The sequence shown here is derived from an EMBL/GenBank/DDBJ whole genome shotgun (WGS) entry which is preliminary data.</text>
</comment>
<dbReference type="AlphaFoldDB" id="A0A256VJ87"/>